<dbReference type="PANTHER" id="PTHR47331:SF1">
    <property type="entry name" value="GAG-LIKE PROTEIN"/>
    <property type="match status" value="1"/>
</dbReference>
<gene>
    <name evidence="1" type="ORF">AVEN_255294_1</name>
</gene>
<reference evidence="1 2" key="1">
    <citation type="journal article" date="2019" name="Sci. Rep.">
        <title>Orb-weaving spider Araneus ventricosus genome elucidates the spidroin gene catalogue.</title>
        <authorList>
            <person name="Kono N."/>
            <person name="Nakamura H."/>
            <person name="Ohtoshi R."/>
            <person name="Moran D.A.P."/>
            <person name="Shinohara A."/>
            <person name="Yoshida Y."/>
            <person name="Fujiwara M."/>
            <person name="Mori M."/>
            <person name="Tomita M."/>
            <person name="Arakawa K."/>
        </authorList>
    </citation>
    <scope>NUCLEOTIDE SEQUENCE [LARGE SCALE GENOMIC DNA]</scope>
</reference>
<evidence type="ECO:0000313" key="2">
    <source>
        <dbReference type="Proteomes" id="UP000499080"/>
    </source>
</evidence>
<dbReference type="Proteomes" id="UP000499080">
    <property type="component" value="Unassembled WGS sequence"/>
</dbReference>
<accession>A0A4Y2BDI1</accession>
<name>A0A4Y2BDI1_ARAVE</name>
<evidence type="ECO:0008006" key="3">
    <source>
        <dbReference type="Google" id="ProtNLM"/>
    </source>
</evidence>
<dbReference type="PANTHER" id="PTHR47331">
    <property type="entry name" value="PHD-TYPE DOMAIN-CONTAINING PROTEIN"/>
    <property type="match status" value="1"/>
</dbReference>
<dbReference type="InterPro" id="IPR012337">
    <property type="entry name" value="RNaseH-like_sf"/>
</dbReference>
<dbReference type="SUPFAM" id="SSF53098">
    <property type="entry name" value="Ribonuclease H-like"/>
    <property type="match status" value="1"/>
</dbReference>
<protein>
    <recommendedName>
        <fullName evidence="3">Integrase catalytic domain-containing protein</fullName>
    </recommendedName>
</protein>
<dbReference type="GO" id="GO:0003676">
    <property type="term" value="F:nucleic acid binding"/>
    <property type="evidence" value="ECO:0007669"/>
    <property type="project" value="InterPro"/>
</dbReference>
<sequence length="109" mass="12230">MGNLPSERENPTSPLNIAVVDFAGPFHIKPSTKRRGSLIKVYLAAFICFVTKAMDLEVVSDLSSAEFMACLEILFARRGKSAKLFSDNATNFVEANTELKKLYELLVWW</sequence>
<dbReference type="AlphaFoldDB" id="A0A4Y2BDI1"/>
<dbReference type="InterPro" id="IPR036397">
    <property type="entry name" value="RNaseH_sf"/>
</dbReference>
<evidence type="ECO:0000313" key="1">
    <source>
        <dbReference type="EMBL" id="GBL89184.1"/>
    </source>
</evidence>
<keyword evidence="2" id="KW-1185">Reference proteome</keyword>
<proteinExistence type="predicted"/>
<dbReference type="OrthoDB" id="5984724at2759"/>
<organism evidence="1 2">
    <name type="scientific">Araneus ventricosus</name>
    <name type="common">Orbweaver spider</name>
    <name type="synonym">Epeira ventricosa</name>
    <dbReference type="NCBI Taxonomy" id="182803"/>
    <lineage>
        <taxon>Eukaryota</taxon>
        <taxon>Metazoa</taxon>
        <taxon>Ecdysozoa</taxon>
        <taxon>Arthropoda</taxon>
        <taxon>Chelicerata</taxon>
        <taxon>Arachnida</taxon>
        <taxon>Araneae</taxon>
        <taxon>Araneomorphae</taxon>
        <taxon>Entelegynae</taxon>
        <taxon>Araneoidea</taxon>
        <taxon>Araneidae</taxon>
        <taxon>Araneus</taxon>
    </lineage>
</organism>
<dbReference type="Gene3D" id="3.30.420.10">
    <property type="entry name" value="Ribonuclease H-like superfamily/Ribonuclease H"/>
    <property type="match status" value="1"/>
</dbReference>
<comment type="caution">
    <text evidence="1">The sequence shown here is derived from an EMBL/GenBank/DDBJ whole genome shotgun (WGS) entry which is preliminary data.</text>
</comment>
<dbReference type="EMBL" id="BGPR01000063">
    <property type="protein sequence ID" value="GBL89184.1"/>
    <property type="molecule type" value="Genomic_DNA"/>
</dbReference>